<dbReference type="EMBL" id="KN817567">
    <property type="protein sequence ID" value="KJA20432.1"/>
    <property type="molecule type" value="Genomic_DNA"/>
</dbReference>
<feature type="compositionally biased region" description="Acidic residues" evidence="1">
    <location>
        <begin position="340"/>
        <end position="352"/>
    </location>
</feature>
<keyword evidence="3" id="KW-1185">Reference proteome</keyword>
<feature type="compositionally biased region" description="Polar residues" evidence="1">
    <location>
        <begin position="263"/>
        <end position="278"/>
    </location>
</feature>
<feature type="compositionally biased region" description="Pro residues" evidence="1">
    <location>
        <begin position="401"/>
        <end position="412"/>
    </location>
</feature>
<feature type="region of interest" description="Disordered" evidence="1">
    <location>
        <begin position="539"/>
        <end position="610"/>
    </location>
</feature>
<feature type="compositionally biased region" description="Pro residues" evidence="1">
    <location>
        <begin position="483"/>
        <end position="500"/>
    </location>
</feature>
<dbReference type="AlphaFoldDB" id="A0A0D2L159"/>
<gene>
    <name evidence="2" type="ORF">HYPSUDRAFT_813123</name>
</gene>
<sequence>MSTPSPVSDESTTTEGTVLRDFVDQAIAQKRVATMSPRSALLSQSSLQAPTADERSSQATNEGGDAGRQVRKRSAGSRRMRGMEVARTSTLAQLMDVDLSRKDPKDEVMRLREILKTVERHSVLEARRAKELERANQEAERRMQVFAENQLHEKQEALKAQQEVRLVQLQLQNAQEEIDRKQREMRRVERQRDDAEAEAARAREKARKLHEQTVAAAAREEGRRLGFQAGFDYASQERRILAAKRPANPPAKRRTTPRRVDTVESQTVESHKTAGSSKGKQRAVEQPPASVTTSAFRPSRSEFQSQQYSQYEHPVSQHSLSERQPPPAPVAQFYGPPPPEADDNLPGPEDDMSPSQLGLRSLPVYDTYSRPPSRRSGPSHSTPHRRFAPSPEIEPDREEPPPPPNQYPPPPDQYLVAAQEPPQVKTPAIEIYEIDLPTADQLNREYSFSQENSSEAIPNMPREQWVPAATFHERRGTRAPPALKLPPSQPQPWRPAPKPQQQPTKAVKFPNILSRPSLLKTKEQASSWYRSLSWRKKSKPVIDPIPEEGTTPISAGPFTGSTYNESQPPSATEPPDTTESQGMYGGPHLPQGSWYQAKQPLIPPNGPASMRSGYSRVRAISDAASVSTRVSQFDLLATPHPNAPPAMSVRSGKEGARKLKEKESYLSAITEDPASRNNTPSRVPRPSEENMRSMASVLSQPNFGNRPVQQQASYGTLDGAAQNNRRQRRMPPAIAVPDPGQELEPFGVAYNRGAVANGYQPYMGADLNRRPSRISERTTPDTSIGIDIVPPVSFTPCHTINSR</sequence>
<dbReference type="STRING" id="945553.A0A0D2L159"/>
<dbReference type="OrthoDB" id="3069722at2759"/>
<feature type="region of interest" description="Disordered" evidence="1">
    <location>
        <begin position="635"/>
        <end position="658"/>
    </location>
</feature>
<feature type="compositionally biased region" description="Basic and acidic residues" evidence="1">
    <location>
        <begin position="182"/>
        <end position="203"/>
    </location>
</feature>
<dbReference type="Proteomes" id="UP000054270">
    <property type="component" value="Unassembled WGS sequence"/>
</dbReference>
<feature type="compositionally biased region" description="Pro residues" evidence="1">
    <location>
        <begin position="324"/>
        <end position="339"/>
    </location>
</feature>
<organism evidence="2 3">
    <name type="scientific">Hypholoma sublateritium (strain FD-334 SS-4)</name>
    <dbReference type="NCBI Taxonomy" id="945553"/>
    <lineage>
        <taxon>Eukaryota</taxon>
        <taxon>Fungi</taxon>
        <taxon>Dikarya</taxon>
        <taxon>Basidiomycota</taxon>
        <taxon>Agaricomycotina</taxon>
        <taxon>Agaricomycetes</taxon>
        <taxon>Agaricomycetidae</taxon>
        <taxon>Agaricales</taxon>
        <taxon>Agaricineae</taxon>
        <taxon>Strophariaceae</taxon>
        <taxon>Hypholoma</taxon>
    </lineage>
</organism>
<feature type="region of interest" description="Disordered" evidence="1">
    <location>
        <begin position="182"/>
        <end position="214"/>
    </location>
</feature>
<dbReference type="OMA" id="PCHTINS"/>
<feature type="region of interest" description="Disordered" evidence="1">
    <location>
        <begin position="34"/>
        <end position="85"/>
    </location>
</feature>
<evidence type="ECO:0000313" key="3">
    <source>
        <dbReference type="Proteomes" id="UP000054270"/>
    </source>
</evidence>
<feature type="compositionally biased region" description="Low complexity" evidence="1">
    <location>
        <begin position="39"/>
        <end position="49"/>
    </location>
</feature>
<feature type="region of interest" description="Disordered" evidence="1">
    <location>
        <begin position="242"/>
        <end position="423"/>
    </location>
</feature>
<evidence type="ECO:0000256" key="1">
    <source>
        <dbReference type="SAM" id="MobiDB-lite"/>
    </source>
</evidence>
<evidence type="ECO:0000313" key="2">
    <source>
        <dbReference type="EMBL" id="KJA20432.1"/>
    </source>
</evidence>
<protein>
    <submittedName>
        <fullName evidence="2">Uncharacterized protein</fullName>
    </submittedName>
</protein>
<proteinExistence type="predicted"/>
<feature type="region of interest" description="Disordered" evidence="1">
    <location>
        <begin position="472"/>
        <end position="513"/>
    </location>
</feature>
<feature type="compositionally biased region" description="Basic residues" evidence="1">
    <location>
        <begin position="69"/>
        <end position="80"/>
    </location>
</feature>
<accession>A0A0D2L159</accession>
<name>A0A0D2L159_HYPSF</name>
<feature type="compositionally biased region" description="Polar residues" evidence="1">
    <location>
        <begin position="559"/>
        <end position="581"/>
    </location>
</feature>
<reference evidence="3" key="1">
    <citation type="submission" date="2014-04" db="EMBL/GenBank/DDBJ databases">
        <title>Evolutionary Origins and Diversification of the Mycorrhizal Mutualists.</title>
        <authorList>
            <consortium name="DOE Joint Genome Institute"/>
            <consortium name="Mycorrhizal Genomics Consortium"/>
            <person name="Kohler A."/>
            <person name="Kuo A."/>
            <person name="Nagy L.G."/>
            <person name="Floudas D."/>
            <person name="Copeland A."/>
            <person name="Barry K.W."/>
            <person name="Cichocki N."/>
            <person name="Veneault-Fourrey C."/>
            <person name="LaButti K."/>
            <person name="Lindquist E.A."/>
            <person name="Lipzen A."/>
            <person name="Lundell T."/>
            <person name="Morin E."/>
            <person name="Murat C."/>
            <person name="Riley R."/>
            <person name="Ohm R."/>
            <person name="Sun H."/>
            <person name="Tunlid A."/>
            <person name="Henrissat B."/>
            <person name="Grigoriev I.V."/>
            <person name="Hibbett D.S."/>
            <person name="Martin F."/>
        </authorList>
    </citation>
    <scope>NUCLEOTIDE SEQUENCE [LARGE SCALE GENOMIC DNA]</scope>
    <source>
        <strain evidence="3">FD-334 SS-4</strain>
    </source>
</reference>
<feature type="compositionally biased region" description="Low complexity" evidence="1">
    <location>
        <begin position="369"/>
        <end position="381"/>
    </location>
</feature>